<proteinExistence type="predicted"/>
<dbReference type="Proteomes" id="UP001439008">
    <property type="component" value="Unassembled WGS sequence"/>
</dbReference>
<protein>
    <submittedName>
        <fullName evidence="1">Uncharacterized protein</fullName>
    </submittedName>
</protein>
<keyword evidence="2" id="KW-1185">Reference proteome</keyword>
<name>A0ABV2AQP9_9EUKA</name>
<comment type="caution">
    <text evidence="1">The sequence shown here is derived from an EMBL/GenBank/DDBJ whole genome shotgun (WGS) entry which is preliminary data.</text>
</comment>
<accession>A0ABV2AQP9</accession>
<evidence type="ECO:0000313" key="1">
    <source>
        <dbReference type="EMBL" id="MES1921682.1"/>
    </source>
</evidence>
<organism evidence="1 2">
    <name type="scientific">Bonamia ostreae</name>
    <dbReference type="NCBI Taxonomy" id="126728"/>
    <lineage>
        <taxon>Eukaryota</taxon>
        <taxon>Sar</taxon>
        <taxon>Rhizaria</taxon>
        <taxon>Endomyxa</taxon>
        <taxon>Ascetosporea</taxon>
        <taxon>Haplosporida</taxon>
        <taxon>Bonamia</taxon>
    </lineage>
</organism>
<evidence type="ECO:0000313" key="2">
    <source>
        <dbReference type="Proteomes" id="UP001439008"/>
    </source>
</evidence>
<dbReference type="EMBL" id="JBDODL010001625">
    <property type="protein sequence ID" value="MES1921682.1"/>
    <property type="molecule type" value="Genomic_DNA"/>
</dbReference>
<reference evidence="1 2" key="1">
    <citation type="journal article" date="2024" name="BMC Biol.">
        <title>Comparative genomics of Ascetosporea gives new insight into the evolutionary basis for animal parasitism in Rhizaria.</title>
        <authorList>
            <person name="Hiltunen Thoren M."/>
            <person name="Onut-Brannstrom I."/>
            <person name="Alfjorden A."/>
            <person name="Peckova H."/>
            <person name="Swords F."/>
            <person name="Hooper C."/>
            <person name="Holzer A.S."/>
            <person name="Bass D."/>
            <person name="Burki F."/>
        </authorList>
    </citation>
    <scope>NUCLEOTIDE SEQUENCE [LARGE SCALE GENOMIC DNA]</scope>
    <source>
        <strain evidence="1">20-A016</strain>
    </source>
</reference>
<sequence length="66" mass="8112">MPEELSAKDNDMIELCTVYEHKKIDETIMTEKSDFWKNNNPFYLAMLYDEEPLRRFFKEFIKKTKK</sequence>
<gene>
    <name evidence="1" type="ORF">MHBO_003213</name>
</gene>